<evidence type="ECO:0000256" key="4">
    <source>
        <dbReference type="ARBA" id="ARBA00022842"/>
    </source>
</evidence>
<feature type="binding site" evidence="8">
    <location>
        <position position="221"/>
    </location>
    <ligand>
        <name>Mg(2+)</name>
        <dbReference type="ChEBI" id="CHEBI:18420"/>
    </ligand>
</feature>
<feature type="non-terminal residue" evidence="9">
    <location>
        <position position="1"/>
    </location>
</feature>
<evidence type="ECO:0000313" key="9">
    <source>
        <dbReference type="EMBL" id="KAI5622725.1"/>
    </source>
</evidence>
<evidence type="ECO:0000256" key="2">
    <source>
        <dbReference type="ARBA" id="ARBA00022723"/>
    </source>
</evidence>
<dbReference type="GO" id="GO:0031526">
    <property type="term" value="C:brush border membrane"/>
    <property type="evidence" value="ECO:0007669"/>
    <property type="project" value="TreeGrafter"/>
</dbReference>
<dbReference type="GO" id="GO:0003924">
    <property type="term" value="F:GTPase activity"/>
    <property type="evidence" value="ECO:0007669"/>
    <property type="project" value="InterPro"/>
</dbReference>
<dbReference type="GO" id="GO:0005525">
    <property type="term" value="F:GTP binding"/>
    <property type="evidence" value="ECO:0007669"/>
    <property type="project" value="UniProtKB-KW"/>
</dbReference>
<evidence type="ECO:0000256" key="8">
    <source>
        <dbReference type="PIRSR" id="PIRSR601019-2"/>
    </source>
</evidence>
<dbReference type="PRINTS" id="PR00440">
    <property type="entry name" value="GPROTEINA12"/>
</dbReference>
<dbReference type="GO" id="GO:0031683">
    <property type="term" value="F:G-protein beta/gamma-subunit complex binding"/>
    <property type="evidence" value="ECO:0007669"/>
    <property type="project" value="InterPro"/>
</dbReference>
<protein>
    <submittedName>
        <fullName evidence="9">Guanine nucleotide-binding protein subunit alpha-12</fullName>
    </submittedName>
</protein>
<dbReference type="Pfam" id="PF00503">
    <property type="entry name" value="G-alpha"/>
    <property type="match status" value="2"/>
</dbReference>
<evidence type="ECO:0000256" key="7">
    <source>
        <dbReference type="PIRSR" id="PIRSR601019-1"/>
    </source>
</evidence>
<dbReference type="InterPro" id="IPR011025">
    <property type="entry name" value="GproteinA_insert"/>
</dbReference>
<comment type="caution">
    <text evidence="9">The sequence shown here is derived from an EMBL/GenBank/DDBJ whole genome shotgun (WGS) entry which is preliminary data.</text>
</comment>
<keyword evidence="6" id="KW-0807">Transducer</keyword>
<dbReference type="InterPro" id="IPR001019">
    <property type="entry name" value="Gprotein_alpha_su"/>
</dbReference>
<feature type="binding site" evidence="7">
    <location>
        <position position="366"/>
    </location>
    <ligand>
        <name>GTP</name>
        <dbReference type="ChEBI" id="CHEBI:37565"/>
    </ligand>
</feature>
<dbReference type="PANTHER" id="PTHR10218:SF130">
    <property type="entry name" value="GUANINE NUCLEOTIDE-BINDING PROTEIN SUBUNIT ALPHA-12"/>
    <property type="match status" value="1"/>
</dbReference>
<reference evidence="9" key="1">
    <citation type="submission" date="2018-07" db="EMBL/GenBank/DDBJ databases">
        <title>Comparative genomics of catfishes provides insights into carnivory and benthic adaptation.</title>
        <authorList>
            <person name="Zhang Y."/>
            <person name="Wang D."/>
            <person name="Peng Z."/>
            <person name="Zheng S."/>
            <person name="Shao F."/>
            <person name="Tao W."/>
        </authorList>
    </citation>
    <scope>NUCLEOTIDE SEQUENCE</scope>
    <source>
        <strain evidence="9">Chongqing</strain>
    </source>
</reference>
<dbReference type="GO" id="GO:0031752">
    <property type="term" value="F:D5 dopamine receptor binding"/>
    <property type="evidence" value="ECO:0007669"/>
    <property type="project" value="TreeGrafter"/>
</dbReference>
<dbReference type="EMBL" id="MU551610">
    <property type="protein sequence ID" value="KAI5622725.1"/>
    <property type="molecule type" value="Genomic_DNA"/>
</dbReference>
<organism evidence="9 10">
    <name type="scientific">Silurus asotus</name>
    <name type="common">Amur catfish</name>
    <name type="synonym">Parasilurus asotus</name>
    <dbReference type="NCBI Taxonomy" id="30991"/>
    <lineage>
        <taxon>Eukaryota</taxon>
        <taxon>Metazoa</taxon>
        <taxon>Chordata</taxon>
        <taxon>Craniata</taxon>
        <taxon>Vertebrata</taxon>
        <taxon>Euteleostomi</taxon>
        <taxon>Actinopterygii</taxon>
        <taxon>Neopterygii</taxon>
        <taxon>Teleostei</taxon>
        <taxon>Ostariophysi</taxon>
        <taxon>Siluriformes</taxon>
        <taxon>Siluridae</taxon>
        <taxon>Silurus</taxon>
    </lineage>
</organism>
<accession>A0AAD5AVA2</accession>
<sequence length="393" mass="45980">AREAKRRSREIDAMLARERRSVRRLVKILLLGAGESGKSTFLKQMRIIHGQEFDQKALLDFRDTIFENIIKGMRVLVDARDKLGLCLQNLENEKHGMFVMSFENKAGMPVEPCTFQLYVPALQALWADSGIQEAYGRRSEFQLVNKNLKSFFLLSLNKSLVKLLYTDDKLVWKFKSPSESWQSYEQISDHILKYFLDNLDQIGQLNYLPSLQDILLARKATKGIVEHDFIIKKIPFKMVDVGGQRSQRQKWFQCFDGITSILFMVSSSEYDQVLMEDRHTNRLVESMNIFETIVNNKLFSNVSIILFLNKMDLLVEKVSKVSISKHFPDFRGDPHRLEDVQNYLVQCFKRKRRNRSKPLFHHFTTAIDTENIRFVFHAVKDTILQENLKDIML</sequence>
<dbReference type="FunFam" id="3.40.50.300:FF:000692">
    <property type="entry name" value="Guanine nucleotide-binding protein subunit alpha"/>
    <property type="match status" value="1"/>
</dbReference>
<name>A0AAD5AVA2_SILAS</name>
<dbReference type="GO" id="GO:0046872">
    <property type="term" value="F:metal ion binding"/>
    <property type="evidence" value="ECO:0007669"/>
    <property type="project" value="UniProtKB-KW"/>
</dbReference>
<evidence type="ECO:0000256" key="6">
    <source>
        <dbReference type="ARBA" id="ARBA00023224"/>
    </source>
</evidence>
<dbReference type="SUPFAM" id="SSF52540">
    <property type="entry name" value="P-loop containing nucleoside triphosphate hydrolases"/>
    <property type="match status" value="1"/>
</dbReference>
<feature type="binding site" evidence="7">
    <location>
        <begin position="215"/>
        <end position="221"/>
    </location>
    <ligand>
        <name>GTP</name>
        <dbReference type="ChEBI" id="CHEBI:37565"/>
    </ligand>
</feature>
<dbReference type="GO" id="GO:0005834">
    <property type="term" value="C:heterotrimeric G-protein complex"/>
    <property type="evidence" value="ECO:0007669"/>
    <property type="project" value="TreeGrafter"/>
</dbReference>
<dbReference type="GO" id="GO:0007266">
    <property type="term" value="P:Rho protein signal transduction"/>
    <property type="evidence" value="ECO:0007669"/>
    <property type="project" value="InterPro"/>
</dbReference>
<dbReference type="AlphaFoldDB" id="A0AAD5AVA2"/>
<dbReference type="PROSITE" id="PS51882">
    <property type="entry name" value="G_ALPHA"/>
    <property type="match status" value="1"/>
</dbReference>
<gene>
    <name evidence="9" type="ORF">C0J50_17603</name>
</gene>
<proteinExistence type="inferred from homology"/>
<evidence type="ECO:0000256" key="1">
    <source>
        <dbReference type="ARBA" id="ARBA00010405"/>
    </source>
</evidence>
<dbReference type="Proteomes" id="UP001205998">
    <property type="component" value="Unassembled WGS sequence"/>
</dbReference>
<dbReference type="CDD" id="cd00066">
    <property type="entry name" value="G-alpha"/>
    <property type="match status" value="1"/>
</dbReference>
<evidence type="ECO:0000256" key="3">
    <source>
        <dbReference type="ARBA" id="ARBA00022741"/>
    </source>
</evidence>
<comment type="similarity">
    <text evidence="1">Belongs to the G-alpha family. G(12) subfamily.</text>
</comment>
<keyword evidence="3 7" id="KW-0547">Nucleotide-binding</keyword>
<keyword evidence="4 8" id="KW-0460">Magnesium</keyword>
<dbReference type="Gene3D" id="3.40.50.300">
    <property type="entry name" value="P-loop containing nucleotide triphosphate hydrolases"/>
    <property type="match status" value="2"/>
</dbReference>
<feature type="non-terminal residue" evidence="9">
    <location>
        <position position="393"/>
    </location>
</feature>
<dbReference type="InterPro" id="IPR027417">
    <property type="entry name" value="P-loop_NTPase"/>
</dbReference>
<dbReference type="Gene3D" id="1.10.400.10">
    <property type="entry name" value="GI Alpha 1, domain 2-like"/>
    <property type="match status" value="2"/>
</dbReference>
<keyword evidence="10" id="KW-1185">Reference proteome</keyword>
<dbReference type="SMART" id="SM00275">
    <property type="entry name" value="G_alpha"/>
    <property type="match status" value="1"/>
</dbReference>
<feature type="binding site" evidence="7">
    <location>
        <begin position="309"/>
        <end position="312"/>
    </location>
    <ligand>
        <name>GTP</name>
        <dbReference type="ChEBI" id="CHEBI:37565"/>
    </ligand>
</feature>
<keyword evidence="5 7" id="KW-0342">GTP-binding</keyword>
<dbReference type="FunFam" id="3.40.50.300:FF:000754">
    <property type="entry name" value="Guanine nucleotide-binding protein subunit alpha-13"/>
    <property type="match status" value="1"/>
</dbReference>
<feature type="binding site" evidence="8">
    <location>
        <position position="39"/>
    </location>
    <ligand>
        <name>Mg(2+)</name>
        <dbReference type="ChEBI" id="CHEBI:18420"/>
    </ligand>
</feature>
<dbReference type="GO" id="GO:0005737">
    <property type="term" value="C:cytoplasm"/>
    <property type="evidence" value="ECO:0007669"/>
    <property type="project" value="TreeGrafter"/>
</dbReference>
<evidence type="ECO:0000256" key="5">
    <source>
        <dbReference type="ARBA" id="ARBA00023134"/>
    </source>
</evidence>
<dbReference type="InterPro" id="IPR000469">
    <property type="entry name" value="Gprotein_alpha_12/13"/>
</dbReference>
<dbReference type="GO" id="GO:0007188">
    <property type="term" value="P:adenylate cyclase-modulating G protein-coupled receptor signaling pathway"/>
    <property type="evidence" value="ECO:0007669"/>
    <property type="project" value="TreeGrafter"/>
</dbReference>
<keyword evidence="2 8" id="KW-0479">Metal-binding</keyword>
<dbReference type="PRINTS" id="PR00318">
    <property type="entry name" value="GPROTEINA"/>
</dbReference>
<dbReference type="SUPFAM" id="SSF47895">
    <property type="entry name" value="Transducin (alpha subunit), insertion domain"/>
    <property type="match status" value="2"/>
</dbReference>
<dbReference type="PANTHER" id="PTHR10218">
    <property type="entry name" value="GTP-BINDING PROTEIN ALPHA SUBUNIT"/>
    <property type="match status" value="1"/>
</dbReference>
<feature type="binding site" evidence="7">
    <location>
        <begin position="35"/>
        <end position="40"/>
    </location>
    <ligand>
        <name>GTP</name>
        <dbReference type="ChEBI" id="CHEBI:37565"/>
    </ligand>
</feature>
<feature type="binding site" evidence="7">
    <location>
        <begin position="240"/>
        <end position="244"/>
    </location>
    <ligand>
        <name>GTP</name>
        <dbReference type="ChEBI" id="CHEBI:37565"/>
    </ligand>
</feature>
<evidence type="ECO:0000313" key="10">
    <source>
        <dbReference type="Proteomes" id="UP001205998"/>
    </source>
</evidence>